<evidence type="ECO:0000259" key="1">
    <source>
        <dbReference type="Pfam" id="PF00535"/>
    </source>
</evidence>
<gene>
    <name evidence="2" type="ORF">S03H2_64717</name>
</gene>
<feature type="domain" description="Glycosyltransferase 2-like" evidence="1">
    <location>
        <begin position="3"/>
        <end position="77"/>
    </location>
</feature>
<dbReference type="Gene3D" id="3.90.550.10">
    <property type="entry name" value="Spore Coat Polysaccharide Biosynthesis Protein SpsA, Chain A"/>
    <property type="match status" value="1"/>
</dbReference>
<organism evidence="2">
    <name type="scientific">marine sediment metagenome</name>
    <dbReference type="NCBI Taxonomy" id="412755"/>
    <lineage>
        <taxon>unclassified sequences</taxon>
        <taxon>metagenomes</taxon>
        <taxon>ecological metagenomes</taxon>
    </lineage>
</organism>
<dbReference type="InterPro" id="IPR029044">
    <property type="entry name" value="Nucleotide-diphossugar_trans"/>
</dbReference>
<dbReference type="AlphaFoldDB" id="X1KFP1"/>
<dbReference type="PANTHER" id="PTHR48090:SF7">
    <property type="entry name" value="RFBJ PROTEIN"/>
    <property type="match status" value="1"/>
</dbReference>
<dbReference type="InterPro" id="IPR001173">
    <property type="entry name" value="Glyco_trans_2-like"/>
</dbReference>
<name>X1KFP1_9ZZZZ</name>
<dbReference type="EMBL" id="BARU01042072">
    <property type="protein sequence ID" value="GAH80893.1"/>
    <property type="molecule type" value="Genomic_DNA"/>
</dbReference>
<dbReference type="CDD" id="cd04179">
    <property type="entry name" value="DPM_DPG-synthase_like"/>
    <property type="match status" value="1"/>
</dbReference>
<sequence>MITVVLPAYNEEKTIIPLLAEIRRLLKERFGEVRVIVVDDGSTDGTSDRVKEFQDLETRLIKHSVNKGLSEAIKTGL</sequence>
<feature type="non-terminal residue" evidence="2">
    <location>
        <position position="77"/>
    </location>
</feature>
<comment type="caution">
    <text evidence="2">The sequence shown here is derived from an EMBL/GenBank/DDBJ whole genome shotgun (WGS) entry which is preliminary data.</text>
</comment>
<reference evidence="2" key="1">
    <citation type="journal article" date="2014" name="Front. Microbiol.">
        <title>High frequency of phylogenetically diverse reductive dehalogenase-homologous genes in deep subseafloor sedimentary metagenomes.</title>
        <authorList>
            <person name="Kawai M."/>
            <person name="Futagami T."/>
            <person name="Toyoda A."/>
            <person name="Takaki Y."/>
            <person name="Nishi S."/>
            <person name="Hori S."/>
            <person name="Arai W."/>
            <person name="Tsubouchi T."/>
            <person name="Morono Y."/>
            <person name="Uchiyama I."/>
            <person name="Ito T."/>
            <person name="Fujiyama A."/>
            <person name="Inagaki F."/>
            <person name="Takami H."/>
        </authorList>
    </citation>
    <scope>NUCLEOTIDE SEQUENCE</scope>
    <source>
        <strain evidence="2">Expedition CK06-06</strain>
    </source>
</reference>
<dbReference type="PANTHER" id="PTHR48090">
    <property type="entry name" value="UNDECAPRENYL-PHOSPHATE 4-DEOXY-4-FORMAMIDO-L-ARABINOSE TRANSFERASE-RELATED"/>
    <property type="match status" value="1"/>
</dbReference>
<evidence type="ECO:0000313" key="2">
    <source>
        <dbReference type="EMBL" id="GAH80893.1"/>
    </source>
</evidence>
<proteinExistence type="predicted"/>
<accession>X1KFP1</accession>
<protein>
    <recommendedName>
        <fullName evidence="1">Glycosyltransferase 2-like domain-containing protein</fullName>
    </recommendedName>
</protein>
<dbReference type="SUPFAM" id="SSF53448">
    <property type="entry name" value="Nucleotide-diphospho-sugar transferases"/>
    <property type="match status" value="1"/>
</dbReference>
<dbReference type="Pfam" id="PF00535">
    <property type="entry name" value="Glycos_transf_2"/>
    <property type="match status" value="1"/>
</dbReference>
<dbReference type="InterPro" id="IPR050256">
    <property type="entry name" value="Glycosyltransferase_2"/>
</dbReference>